<feature type="compositionally biased region" description="Polar residues" evidence="4">
    <location>
        <begin position="9"/>
        <end position="25"/>
    </location>
</feature>
<evidence type="ECO:0000256" key="3">
    <source>
        <dbReference type="ARBA" id="ARBA00022840"/>
    </source>
</evidence>
<dbReference type="OrthoDB" id="9762169at2"/>
<dbReference type="Gene3D" id="1.10.510.10">
    <property type="entry name" value="Transferase(Phosphotransferase) domain 1"/>
    <property type="match status" value="1"/>
</dbReference>
<dbReference type="SUPFAM" id="SSF56112">
    <property type="entry name" value="Protein kinase-like (PK-like)"/>
    <property type="match status" value="1"/>
</dbReference>
<dbReference type="InterPro" id="IPR000719">
    <property type="entry name" value="Prot_kinase_dom"/>
</dbReference>
<accession>A0A3S9M105</accession>
<dbReference type="GO" id="GO:0004672">
    <property type="term" value="F:protein kinase activity"/>
    <property type="evidence" value="ECO:0007669"/>
    <property type="project" value="InterPro"/>
</dbReference>
<dbReference type="Proteomes" id="UP000280298">
    <property type="component" value="Chromosome"/>
</dbReference>
<dbReference type="SMART" id="SM00220">
    <property type="entry name" value="S_TKc"/>
    <property type="match status" value="1"/>
</dbReference>
<feature type="region of interest" description="Disordered" evidence="4">
    <location>
        <begin position="175"/>
        <end position="194"/>
    </location>
</feature>
<dbReference type="RefSeq" id="WP_126389006.1">
    <property type="nucleotide sequence ID" value="NZ_CP034539.1"/>
</dbReference>
<feature type="region of interest" description="Disordered" evidence="4">
    <location>
        <begin position="1"/>
        <end position="29"/>
    </location>
</feature>
<evidence type="ECO:0000256" key="1">
    <source>
        <dbReference type="ARBA" id="ARBA00008874"/>
    </source>
</evidence>
<feature type="region of interest" description="Disordered" evidence="4">
    <location>
        <begin position="43"/>
        <end position="77"/>
    </location>
</feature>
<reference evidence="6 7" key="1">
    <citation type="journal article" date="2019" name="Int. J. Syst. Evol. Microbiol.">
        <title>Streptomyces cyaneochromogenes sp. nov., a blue pigment-producing actinomycete from manganese-contaminated soil.</title>
        <authorList>
            <person name="Tang X."/>
            <person name="Zhao J."/>
            <person name="Li K."/>
            <person name="Chen Z."/>
            <person name="Sun Y."/>
            <person name="Gao J."/>
        </authorList>
    </citation>
    <scope>NUCLEOTIDE SEQUENCE [LARGE SCALE GENOMIC DNA]</scope>
    <source>
        <strain evidence="6 7">MK-45</strain>
    </source>
</reference>
<dbReference type="Pfam" id="PF00069">
    <property type="entry name" value="Pkinase"/>
    <property type="match status" value="1"/>
</dbReference>
<proteinExistence type="inferred from homology"/>
<evidence type="ECO:0000313" key="7">
    <source>
        <dbReference type="Proteomes" id="UP000280298"/>
    </source>
</evidence>
<feature type="compositionally biased region" description="Low complexity" evidence="4">
    <location>
        <begin position="63"/>
        <end position="77"/>
    </location>
</feature>
<feature type="domain" description="Protein kinase" evidence="5">
    <location>
        <begin position="1"/>
        <end position="194"/>
    </location>
</feature>
<dbReference type="PROSITE" id="PS50011">
    <property type="entry name" value="PROTEIN_KINASE_DOM"/>
    <property type="match status" value="1"/>
</dbReference>
<dbReference type="AlphaFoldDB" id="A0A3S9M105"/>
<organism evidence="6 7">
    <name type="scientific">Streptomyces cyaneochromogenes</name>
    <dbReference type="NCBI Taxonomy" id="2496836"/>
    <lineage>
        <taxon>Bacteria</taxon>
        <taxon>Bacillati</taxon>
        <taxon>Actinomycetota</taxon>
        <taxon>Actinomycetes</taxon>
        <taxon>Kitasatosporales</taxon>
        <taxon>Streptomycetaceae</taxon>
        <taxon>Streptomyces</taxon>
    </lineage>
</organism>
<feature type="compositionally biased region" description="Polar residues" evidence="4">
    <location>
        <begin position="176"/>
        <end position="194"/>
    </location>
</feature>
<dbReference type="PANTHER" id="PTHR45832">
    <property type="entry name" value="SERINE/THREONINE-PROTEIN KINASE SAMKA-RELATED-RELATED"/>
    <property type="match status" value="1"/>
</dbReference>
<dbReference type="InterPro" id="IPR011009">
    <property type="entry name" value="Kinase-like_dom_sf"/>
</dbReference>
<keyword evidence="3" id="KW-0067">ATP-binding</keyword>
<keyword evidence="7" id="KW-1185">Reference proteome</keyword>
<sequence length="194" mass="20545">MTLRGPTAHVNTCSIEGSSEQNQASVGLGGGVTARPVRQAVQHPRIHRARREGNVRETTRSTASGCAAPSARPARSPGCRAPHVIGVHDLVESEDRLWIVMELVEDPSPADRITETGPLTPRHTAALGRQLLDALEAVHAAGTLHRDVKPANVLLRPDGNAVLTDFGITALDDGESLTTPANWSAPSSTWRPSG</sequence>
<keyword evidence="2" id="KW-0547">Nucleotide-binding</keyword>
<name>A0A3S9M105_9ACTN</name>
<dbReference type="GO" id="GO:0005524">
    <property type="term" value="F:ATP binding"/>
    <property type="evidence" value="ECO:0007669"/>
    <property type="project" value="UniProtKB-KW"/>
</dbReference>
<comment type="similarity">
    <text evidence="1">Belongs to the protein kinase superfamily. STE Ser/Thr protein kinase family. STE20 subfamily.</text>
</comment>
<dbReference type="PANTHER" id="PTHR45832:SF22">
    <property type="entry name" value="SERINE_THREONINE-PROTEIN KINASE SAMKA-RELATED"/>
    <property type="match status" value="1"/>
</dbReference>
<dbReference type="KEGG" id="scya:EJ357_05000"/>
<evidence type="ECO:0000256" key="2">
    <source>
        <dbReference type="ARBA" id="ARBA00022741"/>
    </source>
</evidence>
<dbReference type="InterPro" id="IPR051931">
    <property type="entry name" value="PAK3-like"/>
</dbReference>
<evidence type="ECO:0000313" key="6">
    <source>
        <dbReference type="EMBL" id="AZQ32885.1"/>
    </source>
</evidence>
<evidence type="ECO:0000259" key="5">
    <source>
        <dbReference type="PROSITE" id="PS50011"/>
    </source>
</evidence>
<protein>
    <recommendedName>
        <fullName evidence="5">Protein kinase domain-containing protein</fullName>
    </recommendedName>
</protein>
<gene>
    <name evidence="6" type="ORF">EJ357_05000</name>
</gene>
<evidence type="ECO:0000256" key="4">
    <source>
        <dbReference type="SAM" id="MobiDB-lite"/>
    </source>
</evidence>
<dbReference type="EMBL" id="CP034539">
    <property type="protein sequence ID" value="AZQ32885.1"/>
    <property type="molecule type" value="Genomic_DNA"/>
</dbReference>